<dbReference type="CDD" id="cd11063">
    <property type="entry name" value="CYP52"/>
    <property type="match status" value="1"/>
</dbReference>
<feature type="binding site" description="axial binding residue" evidence="8">
    <location>
        <position position="473"/>
    </location>
    <ligand>
        <name>heme</name>
        <dbReference type="ChEBI" id="CHEBI:30413"/>
    </ligand>
    <ligandPart>
        <name>Fe</name>
        <dbReference type="ChEBI" id="CHEBI:18248"/>
    </ligandPart>
</feature>
<keyword evidence="5 9" id="KW-0560">Oxidoreductase</keyword>
<gene>
    <name evidence="11" type="ORF">ALECFALPRED_003130</name>
</gene>
<dbReference type="SUPFAM" id="SSF48264">
    <property type="entry name" value="Cytochrome P450"/>
    <property type="match status" value="1"/>
</dbReference>
<proteinExistence type="inferred from homology"/>
<comment type="caution">
    <text evidence="11">The sequence shown here is derived from an EMBL/GenBank/DDBJ whole genome shotgun (WGS) entry which is preliminary data.</text>
</comment>
<dbReference type="PRINTS" id="PR00385">
    <property type="entry name" value="P450"/>
</dbReference>
<keyword evidence="12" id="KW-1185">Reference proteome</keyword>
<dbReference type="GO" id="GO:0020037">
    <property type="term" value="F:heme binding"/>
    <property type="evidence" value="ECO:0007669"/>
    <property type="project" value="InterPro"/>
</dbReference>
<dbReference type="EMBL" id="CAJPDR010000203">
    <property type="protein sequence ID" value="CAF9925399.1"/>
    <property type="molecule type" value="Genomic_DNA"/>
</dbReference>
<dbReference type="AlphaFoldDB" id="A0A8H3FIX7"/>
<comment type="cofactor">
    <cofactor evidence="1 8">
        <name>heme</name>
        <dbReference type="ChEBI" id="CHEBI:30413"/>
    </cofactor>
</comment>
<evidence type="ECO:0000256" key="7">
    <source>
        <dbReference type="ARBA" id="ARBA00023033"/>
    </source>
</evidence>
<dbReference type="Proteomes" id="UP000664203">
    <property type="component" value="Unassembled WGS sequence"/>
</dbReference>
<keyword evidence="3 8" id="KW-0349">Heme</keyword>
<evidence type="ECO:0008006" key="13">
    <source>
        <dbReference type="Google" id="ProtNLM"/>
    </source>
</evidence>
<evidence type="ECO:0000256" key="2">
    <source>
        <dbReference type="ARBA" id="ARBA00010617"/>
    </source>
</evidence>
<evidence type="ECO:0000256" key="3">
    <source>
        <dbReference type="ARBA" id="ARBA00022617"/>
    </source>
</evidence>
<dbReference type="Pfam" id="PF00067">
    <property type="entry name" value="p450"/>
    <property type="match status" value="1"/>
</dbReference>
<keyword evidence="10" id="KW-0472">Membrane</keyword>
<dbReference type="PANTHER" id="PTHR24287">
    <property type="entry name" value="P450, PUTATIVE (EUROFUNG)-RELATED"/>
    <property type="match status" value="1"/>
</dbReference>
<dbReference type="InterPro" id="IPR047146">
    <property type="entry name" value="Cyt_P450_E_CYP52_fungi"/>
</dbReference>
<accession>A0A8H3FIX7</accession>
<evidence type="ECO:0000256" key="4">
    <source>
        <dbReference type="ARBA" id="ARBA00022723"/>
    </source>
</evidence>
<dbReference type="OrthoDB" id="1470350at2759"/>
<dbReference type="PANTHER" id="PTHR24287:SF17">
    <property type="entry name" value="P450, PUTATIVE (EUROFUNG)-RELATED"/>
    <property type="match status" value="1"/>
</dbReference>
<organism evidence="11 12">
    <name type="scientific">Alectoria fallacina</name>
    <dbReference type="NCBI Taxonomy" id="1903189"/>
    <lineage>
        <taxon>Eukaryota</taxon>
        <taxon>Fungi</taxon>
        <taxon>Dikarya</taxon>
        <taxon>Ascomycota</taxon>
        <taxon>Pezizomycotina</taxon>
        <taxon>Lecanoromycetes</taxon>
        <taxon>OSLEUM clade</taxon>
        <taxon>Lecanoromycetidae</taxon>
        <taxon>Lecanorales</taxon>
        <taxon>Lecanorineae</taxon>
        <taxon>Parmeliaceae</taxon>
        <taxon>Alectoria</taxon>
    </lineage>
</organism>
<feature type="transmembrane region" description="Helical" evidence="10">
    <location>
        <begin position="6"/>
        <end position="26"/>
    </location>
</feature>
<reference evidence="11" key="1">
    <citation type="submission" date="2021-03" db="EMBL/GenBank/DDBJ databases">
        <authorList>
            <person name="Tagirdzhanova G."/>
        </authorList>
    </citation>
    <scope>NUCLEOTIDE SEQUENCE</scope>
</reference>
<dbReference type="GO" id="GO:0016712">
    <property type="term" value="F:oxidoreductase activity, acting on paired donors, with incorporation or reduction of molecular oxygen, reduced flavin or flavoprotein as one donor, and incorporation of one atom of oxygen"/>
    <property type="evidence" value="ECO:0007669"/>
    <property type="project" value="InterPro"/>
</dbReference>
<dbReference type="InterPro" id="IPR017972">
    <property type="entry name" value="Cyt_P450_CS"/>
</dbReference>
<sequence>MILLWPVSLYRTLLCFICLLVSYCTYHHLTIGASRRRLIASKGCKPLRRWRNKDPFLGIDFLWASYRAIKEHRALEMTKDRLDLLGVNTAYLTILTMTFVVTIEPENLKCVLGSDFRNYSLGDLRKKMLKPFLGQGIFTTDGEEWQHSREMLRPNFVRTQIGDVEMFEKHVEHLIQAIPRDGSMVDLQDLFFRFSLDVATDLLFGESTNTLAPGFADAEVTEFVDAYVYCLQALDGSGLSEEEGGYMGMAWGFLQLFLPNPKLKQQIEVVNNFVDKLVETAMTNRDARKSELEKESTSRYVFLHELVDQTEDKIKIRSELLNILLAGRDTTASMLSNVWFELSKRPEIWTRLRREIDALDGELPNFERLKNMKYLHAVLNESLRLYPVIPENDRQAEVDTVLPVGGGDDGKAPVFVKKGQSVHWSLYTMHRRKDLYGEDAEDFKPERWLDEGEKEGLRVGWEYLPFNGGPRICIGQQFALTEASYVTVRLMQEFPKIESRDPEPWREKITLTCTGLGGCKVALFPRRRSRD</sequence>
<dbReference type="PROSITE" id="PS00086">
    <property type="entry name" value="CYTOCHROME_P450"/>
    <property type="match status" value="1"/>
</dbReference>
<evidence type="ECO:0000256" key="9">
    <source>
        <dbReference type="RuleBase" id="RU000461"/>
    </source>
</evidence>
<keyword evidence="7 9" id="KW-0503">Monooxygenase</keyword>
<dbReference type="GO" id="GO:0005506">
    <property type="term" value="F:iron ion binding"/>
    <property type="evidence" value="ECO:0007669"/>
    <property type="project" value="InterPro"/>
</dbReference>
<dbReference type="InterPro" id="IPR002402">
    <property type="entry name" value="Cyt_P450_E_grp-II"/>
</dbReference>
<dbReference type="InterPro" id="IPR036396">
    <property type="entry name" value="Cyt_P450_sf"/>
</dbReference>
<keyword evidence="10" id="KW-1133">Transmembrane helix</keyword>
<evidence type="ECO:0000313" key="11">
    <source>
        <dbReference type="EMBL" id="CAF9925399.1"/>
    </source>
</evidence>
<dbReference type="PRINTS" id="PR00464">
    <property type="entry name" value="EP450II"/>
</dbReference>
<protein>
    <recommendedName>
        <fullName evidence="13">Cytochrome P450</fullName>
    </recommendedName>
</protein>
<evidence type="ECO:0000256" key="5">
    <source>
        <dbReference type="ARBA" id="ARBA00023002"/>
    </source>
</evidence>
<dbReference type="InterPro" id="IPR002974">
    <property type="entry name" value="Cyt_P450_E_CYP52_ascomycetes"/>
</dbReference>
<name>A0A8H3FIX7_9LECA</name>
<evidence type="ECO:0000256" key="1">
    <source>
        <dbReference type="ARBA" id="ARBA00001971"/>
    </source>
</evidence>
<dbReference type="Gene3D" id="1.10.630.10">
    <property type="entry name" value="Cytochrome P450"/>
    <property type="match status" value="1"/>
</dbReference>
<dbReference type="PRINTS" id="PR01239">
    <property type="entry name" value="EP450IICYP52"/>
</dbReference>
<comment type="similarity">
    <text evidence="2 9">Belongs to the cytochrome P450 family.</text>
</comment>
<dbReference type="InterPro" id="IPR001128">
    <property type="entry name" value="Cyt_P450"/>
</dbReference>
<evidence type="ECO:0000256" key="6">
    <source>
        <dbReference type="ARBA" id="ARBA00023004"/>
    </source>
</evidence>
<feature type="transmembrane region" description="Helical" evidence="10">
    <location>
        <begin position="82"/>
        <end position="103"/>
    </location>
</feature>
<evidence type="ECO:0000313" key="12">
    <source>
        <dbReference type="Proteomes" id="UP000664203"/>
    </source>
</evidence>
<evidence type="ECO:0000256" key="8">
    <source>
        <dbReference type="PIRSR" id="PIRSR602402-1"/>
    </source>
</evidence>
<keyword evidence="10" id="KW-0812">Transmembrane</keyword>
<keyword evidence="6 8" id="KW-0408">Iron</keyword>
<evidence type="ECO:0000256" key="10">
    <source>
        <dbReference type="SAM" id="Phobius"/>
    </source>
</evidence>
<keyword evidence="4 8" id="KW-0479">Metal-binding</keyword>